<sequence>MMSTWIPQPALDITVSADDEATILRRGDGAGLLYSGRVNSLIGASESGKSWLAVEALRQVVTDGGLAVYLDFEDSLPSIVRRLRTVGLADADLARVRVGSPDDPPAGEDANRIASGAQLVVFDGMDSALHLAGCDPNSAADVSGFYDGVLRPIAHTGAAVIAVDHVRKRRDTGERGAGGSQAKRAKVDGASLRITMTETVAPGRTGRLELHVDKDRPGRVRGLTTAGDLVAFATVVSDRVTHNMSIQLDSQLSGRRRDLVDQVGLCITQRASEHLTQADVRRLVPRRREDVDTALAELVELGYAAFSPAPRGGRFITVLKPYDPEAMTWNAY</sequence>
<dbReference type="OrthoDB" id="3171622at2"/>
<gene>
    <name evidence="1" type="ORF">SAMN02745244_00571</name>
</gene>
<organism evidence="1 2">
    <name type="scientific">Tessaracoccus bendigoensis DSM 12906</name>
    <dbReference type="NCBI Taxonomy" id="1123357"/>
    <lineage>
        <taxon>Bacteria</taxon>
        <taxon>Bacillati</taxon>
        <taxon>Actinomycetota</taxon>
        <taxon>Actinomycetes</taxon>
        <taxon>Propionibacteriales</taxon>
        <taxon>Propionibacteriaceae</taxon>
        <taxon>Tessaracoccus</taxon>
    </lineage>
</organism>
<evidence type="ECO:0000313" key="2">
    <source>
        <dbReference type="Proteomes" id="UP000184512"/>
    </source>
</evidence>
<dbReference type="EMBL" id="FQZG01000008">
    <property type="protein sequence ID" value="SHI54422.1"/>
    <property type="molecule type" value="Genomic_DNA"/>
</dbReference>
<protein>
    <submittedName>
        <fullName evidence="1">AAA domain-containing protein</fullName>
    </submittedName>
</protein>
<dbReference type="RefSeq" id="WP_073186043.1">
    <property type="nucleotide sequence ID" value="NZ_FQZG01000008.1"/>
</dbReference>
<dbReference type="Gene3D" id="3.40.50.300">
    <property type="entry name" value="P-loop containing nucleotide triphosphate hydrolases"/>
    <property type="match status" value="1"/>
</dbReference>
<evidence type="ECO:0000313" key="1">
    <source>
        <dbReference type="EMBL" id="SHI54422.1"/>
    </source>
</evidence>
<reference evidence="1 2" key="1">
    <citation type="submission" date="2016-11" db="EMBL/GenBank/DDBJ databases">
        <authorList>
            <person name="Jaros S."/>
            <person name="Januszkiewicz K."/>
            <person name="Wedrychowicz H."/>
        </authorList>
    </citation>
    <scope>NUCLEOTIDE SEQUENCE [LARGE SCALE GENOMIC DNA]</scope>
    <source>
        <strain evidence="1 2">DSM 12906</strain>
    </source>
</reference>
<dbReference type="Proteomes" id="UP000184512">
    <property type="component" value="Unassembled WGS sequence"/>
</dbReference>
<dbReference type="SUPFAM" id="SSF52540">
    <property type="entry name" value="P-loop containing nucleoside triphosphate hydrolases"/>
    <property type="match status" value="1"/>
</dbReference>
<name>A0A1M6C075_9ACTN</name>
<keyword evidence="2" id="KW-1185">Reference proteome</keyword>
<dbReference type="STRING" id="1123357.SAMN02745244_00571"/>
<dbReference type="Pfam" id="PF13481">
    <property type="entry name" value="AAA_25"/>
    <property type="match status" value="1"/>
</dbReference>
<dbReference type="AlphaFoldDB" id="A0A1M6C075"/>
<proteinExistence type="predicted"/>
<dbReference type="InterPro" id="IPR027417">
    <property type="entry name" value="P-loop_NTPase"/>
</dbReference>
<accession>A0A1M6C075</accession>